<dbReference type="SUPFAM" id="SSF53146">
    <property type="entry name" value="Nitrogenase accessory factor-like"/>
    <property type="match status" value="1"/>
</dbReference>
<organism evidence="1 2">
    <name type="scientific">Methylomonas lenta</name>
    <dbReference type="NCBI Taxonomy" id="980561"/>
    <lineage>
        <taxon>Bacteria</taxon>
        <taxon>Pseudomonadati</taxon>
        <taxon>Pseudomonadota</taxon>
        <taxon>Gammaproteobacteria</taxon>
        <taxon>Methylococcales</taxon>
        <taxon>Methylococcaceae</taxon>
        <taxon>Methylomonas</taxon>
    </lineage>
</organism>
<evidence type="ECO:0000313" key="2">
    <source>
        <dbReference type="Proteomes" id="UP000078476"/>
    </source>
</evidence>
<dbReference type="STRING" id="980561.A1359_09950"/>
<proteinExistence type="predicted"/>
<dbReference type="EMBL" id="LUUI01000105">
    <property type="protein sequence ID" value="OAI15026.1"/>
    <property type="molecule type" value="Genomic_DNA"/>
</dbReference>
<dbReference type="Gene3D" id="3.30.420.130">
    <property type="entry name" value="Dinitrogenase iron-molybdenum cofactor biosynthesis domain"/>
    <property type="match status" value="1"/>
</dbReference>
<dbReference type="Proteomes" id="UP000078476">
    <property type="component" value="Unassembled WGS sequence"/>
</dbReference>
<protein>
    <submittedName>
        <fullName evidence="1">Uncharacterized protein</fullName>
    </submittedName>
</protein>
<dbReference type="RefSeq" id="WP_066982693.1">
    <property type="nucleotide sequence ID" value="NZ_LUUI01000105.1"/>
</dbReference>
<accession>A0A177NAF3</accession>
<name>A0A177NAF3_9GAMM</name>
<dbReference type="InterPro" id="IPR036105">
    <property type="entry name" value="DiNase_FeMo-co_biosyn_sf"/>
</dbReference>
<reference evidence="1 2" key="1">
    <citation type="submission" date="2016-03" db="EMBL/GenBank/DDBJ databases">
        <authorList>
            <person name="Ploux O."/>
        </authorList>
    </citation>
    <scope>NUCLEOTIDE SEQUENCE [LARGE SCALE GENOMIC DNA]</scope>
    <source>
        <strain evidence="1 2">R-45370</strain>
    </source>
</reference>
<dbReference type="OrthoDB" id="9797941at2"/>
<dbReference type="AlphaFoldDB" id="A0A177NAF3"/>
<gene>
    <name evidence="1" type="ORF">A1359_09950</name>
</gene>
<sequence>MKIAVASQNRKQITGDMGTGLIRRLPQKNIRPLITKETDPNQTVQAFLNSTLKIKPFDRHQHGQFHL</sequence>
<comment type="caution">
    <text evidence="1">The sequence shown here is derived from an EMBL/GenBank/DDBJ whole genome shotgun (WGS) entry which is preliminary data.</text>
</comment>
<evidence type="ECO:0000313" key="1">
    <source>
        <dbReference type="EMBL" id="OAI15026.1"/>
    </source>
</evidence>
<keyword evidence="2" id="KW-1185">Reference proteome</keyword>